<reference evidence="2 3" key="1">
    <citation type="submission" date="2017-04" db="EMBL/GenBank/DDBJ databases">
        <authorList>
            <person name="Afonso C.L."/>
            <person name="Miller P.J."/>
            <person name="Scott M.A."/>
            <person name="Spackman E."/>
            <person name="Goraichik I."/>
            <person name="Dimitrov K.M."/>
            <person name="Suarez D.L."/>
            <person name="Swayne D.E."/>
        </authorList>
    </citation>
    <scope>NUCLEOTIDE SEQUENCE [LARGE SCALE GENOMIC DNA]</scope>
    <source>
        <strain evidence="2 3">DSM 12555</strain>
    </source>
</reference>
<keyword evidence="1" id="KW-0472">Membrane</keyword>
<feature type="transmembrane region" description="Helical" evidence="1">
    <location>
        <begin position="158"/>
        <end position="181"/>
    </location>
</feature>
<feature type="transmembrane region" description="Helical" evidence="1">
    <location>
        <begin position="238"/>
        <end position="259"/>
    </location>
</feature>
<proteinExistence type="predicted"/>
<dbReference type="PANTHER" id="PTHR37305:SF1">
    <property type="entry name" value="MEMBRANE PROTEIN"/>
    <property type="match status" value="1"/>
</dbReference>
<feature type="transmembrane region" description="Helical" evidence="1">
    <location>
        <begin position="15"/>
        <end position="33"/>
    </location>
</feature>
<keyword evidence="3" id="KW-1185">Reference proteome</keyword>
<dbReference type="Proteomes" id="UP000192468">
    <property type="component" value="Unassembled WGS sequence"/>
</dbReference>
<dbReference type="OrthoDB" id="9800309at2"/>
<name>A0A1W1XQD5_9CLOT</name>
<evidence type="ECO:0000256" key="1">
    <source>
        <dbReference type="SAM" id="Phobius"/>
    </source>
</evidence>
<dbReference type="EMBL" id="FWXH01000011">
    <property type="protein sequence ID" value="SMC26065.1"/>
    <property type="molecule type" value="Genomic_DNA"/>
</dbReference>
<dbReference type="GO" id="GO:0005886">
    <property type="term" value="C:plasma membrane"/>
    <property type="evidence" value="ECO:0007669"/>
    <property type="project" value="UniProtKB-SubCell"/>
</dbReference>
<gene>
    <name evidence="2" type="ORF">SAMN02745134_02698</name>
</gene>
<feature type="transmembrane region" description="Helical" evidence="1">
    <location>
        <begin position="188"/>
        <end position="207"/>
    </location>
</feature>
<dbReference type="Pfam" id="PF12679">
    <property type="entry name" value="ABC2_membrane_2"/>
    <property type="match status" value="1"/>
</dbReference>
<evidence type="ECO:0000313" key="3">
    <source>
        <dbReference type="Proteomes" id="UP000192468"/>
    </source>
</evidence>
<protein>
    <submittedName>
        <fullName evidence="2">ABC-2 type transport system permease protein</fullName>
    </submittedName>
</protein>
<dbReference type="GO" id="GO:0140359">
    <property type="term" value="F:ABC-type transporter activity"/>
    <property type="evidence" value="ECO:0007669"/>
    <property type="project" value="InterPro"/>
</dbReference>
<dbReference type="PANTHER" id="PTHR37305">
    <property type="entry name" value="INTEGRAL MEMBRANE PROTEIN-RELATED"/>
    <property type="match status" value="1"/>
</dbReference>
<sequence>MNLFIREMKAHRKSLIIWCIAIILLVISGMGKYKTYSSSGQSINELMKQMPKSLSALLGMGSFDLSKISGYYGMLLVYILLMAGIHAAMVGANIISKEERDKTAEFLLAKPISRNKIVTAKLSATFLNIVIFNLVTLISSMCVVYKFNNKGEPMNHYIIMLMAGMFIFQLLFLSIGTVIAAISKNPKVATTFSTLILVITYLISVFIDMNSKLEVLKFLTPFKYFDSSELMYGSGFSAGYLLLSIIIIIGLLLSTYLFYNKRDLNV</sequence>
<feature type="transmembrane region" description="Helical" evidence="1">
    <location>
        <begin position="117"/>
        <end position="138"/>
    </location>
</feature>
<accession>A0A1W1XQD5</accession>
<keyword evidence="1" id="KW-0812">Transmembrane</keyword>
<evidence type="ECO:0000313" key="2">
    <source>
        <dbReference type="EMBL" id="SMC26065.1"/>
    </source>
</evidence>
<dbReference type="AlphaFoldDB" id="A0A1W1XQD5"/>
<dbReference type="RefSeq" id="WP_084116517.1">
    <property type="nucleotide sequence ID" value="NZ_FWXH01000011.1"/>
</dbReference>
<dbReference type="STRING" id="1121291.SAMN02745134_02698"/>
<feature type="transmembrane region" description="Helical" evidence="1">
    <location>
        <begin position="71"/>
        <end position="96"/>
    </location>
</feature>
<keyword evidence="1" id="KW-1133">Transmembrane helix</keyword>
<organism evidence="2 3">
    <name type="scientific">Clostridium acidisoli DSM 12555</name>
    <dbReference type="NCBI Taxonomy" id="1121291"/>
    <lineage>
        <taxon>Bacteria</taxon>
        <taxon>Bacillati</taxon>
        <taxon>Bacillota</taxon>
        <taxon>Clostridia</taxon>
        <taxon>Eubacteriales</taxon>
        <taxon>Clostridiaceae</taxon>
        <taxon>Clostridium</taxon>
    </lineage>
</organism>